<accession>A0A6V8QUD5</accession>
<evidence type="ECO:0000256" key="2">
    <source>
        <dbReference type="SAM" id="Phobius"/>
    </source>
</evidence>
<feature type="transmembrane region" description="Helical" evidence="2">
    <location>
        <begin position="185"/>
        <end position="204"/>
    </location>
</feature>
<organism evidence="4 5">
    <name type="scientific">Trichoderma asperellum</name>
    <name type="common">Filamentous fungus</name>
    <dbReference type="NCBI Taxonomy" id="101201"/>
    <lineage>
        <taxon>Eukaryota</taxon>
        <taxon>Fungi</taxon>
        <taxon>Dikarya</taxon>
        <taxon>Ascomycota</taxon>
        <taxon>Pezizomycotina</taxon>
        <taxon>Sordariomycetes</taxon>
        <taxon>Hypocreomycetidae</taxon>
        <taxon>Hypocreales</taxon>
        <taxon>Hypocreaceae</taxon>
        <taxon>Trichoderma</taxon>
    </lineage>
</organism>
<dbReference type="OrthoDB" id="405906at2759"/>
<dbReference type="Pfam" id="PF24802">
    <property type="entry name" value="DUF7703"/>
    <property type="match status" value="1"/>
</dbReference>
<protein>
    <recommendedName>
        <fullName evidence="3">DUF7703 domain-containing protein</fullName>
    </recommendedName>
</protein>
<dbReference type="InterPro" id="IPR056120">
    <property type="entry name" value="DUF7703"/>
</dbReference>
<evidence type="ECO:0000256" key="1">
    <source>
        <dbReference type="SAM" id="MobiDB-lite"/>
    </source>
</evidence>
<dbReference type="AlphaFoldDB" id="A0A6V8QUD5"/>
<evidence type="ECO:0000313" key="5">
    <source>
        <dbReference type="Proteomes" id="UP000517252"/>
    </source>
</evidence>
<feature type="transmembrane region" description="Helical" evidence="2">
    <location>
        <begin position="64"/>
        <end position="82"/>
    </location>
</feature>
<feature type="transmembrane region" description="Helical" evidence="2">
    <location>
        <begin position="6"/>
        <end position="26"/>
    </location>
</feature>
<feature type="domain" description="DUF7703" evidence="3">
    <location>
        <begin position="2"/>
        <end position="251"/>
    </location>
</feature>
<evidence type="ECO:0000259" key="3">
    <source>
        <dbReference type="Pfam" id="PF24802"/>
    </source>
</evidence>
<feature type="transmembrane region" description="Helical" evidence="2">
    <location>
        <begin position="38"/>
        <end position="58"/>
    </location>
</feature>
<evidence type="ECO:0000313" key="4">
    <source>
        <dbReference type="EMBL" id="GFP55915.1"/>
    </source>
</evidence>
<keyword evidence="2" id="KW-1133">Transmembrane helix</keyword>
<feature type="transmembrane region" description="Helical" evidence="2">
    <location>
        <begin position="103"/>
        <end position="126"/>
    </location>
</feature>
<reference evidence="4 5" key="1">
    <citation type="submission" date="2020-07" db="EMBL/GenBank/DDBJ databases">
        <title>Trichoderma asperellum IC-1 whole genome shotgun sequence.</title>
        <authorList>
            <person name="Kanamasa S."/>
            <person name="Takahashi H."/>
        </authorList>
    </citation>
    <scope>NUCLEOTIDE SEQUENCE [LARGE SCALE GENOMIC DNA]</scope>
    <source>
        <strain evidence="4 5">IC-1</strain>
    </source>
</reference>
<feature type="transmembrane region" description="Helical" evidence="2">
    <location>
        <begin position="146"/>
        <end position="164"/>
    </location>
</feature>
<dbReference type="Proteomes" id="UP000517252">
    <property type="component" value="Unassembled WGS sequence"/>
</dbReference>
<dbReference type="PANTHER" id="PTHR37013">
    <property type="entry name" value="INTEGRAL MEMBRANE PROTEIN (AFU_ORTHOLOGUE AFUA_1G05950)-RELATED"/>
    <property type="match status" value="1"/>
</dbReference>
<dbReference type="EMBL" id="BLZH01000006">
    <property type="protein sequence ID" value="GFP55915.1"/>
    <property type="molecule type" value="Genomic_DNA"/>
</dbReference>
<feature type="compositionally biased region" description="Polar residues" evidence="1">
    <location>
        <begin position="300"/>
        <end position="315"/>
    </location>
</feature>
<keyword evidence="2" id="KW-0812">Transmembrane</keyword>
<proteinExistence type="predicted"/>
<dbReference type="PANTHER" id="PTHR37013:SF3">
    <property type="entry name" value="INTEGRAL MEMBRANE PROTEIN (AFU_ORTHOLOGUE AFUA_1G05950)"/>
    <property type="match status" value="1"/>
</dbReference>
<keyword evidence="2" id="KW-0472">Membrane</keyword>
<sequence>MVSMAVAMVIAGFFAVAIFYSVEIFIWTLIKFKRRKSLYFWSLVVASLGIAVHSIAVFLRYFALAPNVLMCVFTLIGWWAMVTGQSLVMYSRLYLAVRNRRKIRWVLIMIVANVFVLHIPVSILFLASNITRSTQFIDAFNIYERIQLIGFSIQESIISGLYVWEATHGLKPLMDMKGREGKRMIHHLIILFIIVVLLDISLIVTEFTNNFDIQTTYKPVVYSIKLKFEFIILNELIMLTRIDICTCHHPEDILERDHSQFVPGATPTNDTLIHNGAQHIEDVGREFTAKIRTDRIFDGRSNSTAPSSSLETAESNFHPPAAASDACSTVEEGTNR</sequence>
<comment type="caution">
    <text evidence="4">The sequence shown here is derived from an EMBL/GenBank/DDBJ whole genome shotgun (WGS) entry which is preliminary data.</text>
</comment>
<name>A0A6V8QUD5_TRIAP</name>
<feature type="region of interest" description="Disordered" evidence="1">
    <location>
        <begin position="298"/>
        <end position="336"/>
    </location>
</feature>
<gene>
    <name evidence="4" type="ORF">TASIC1_0006008500</name>
</gene>